<comment type="caution">
    <text evidence="2">The sequence shown here is derived from an EMBL/GenBank/DDBJ whole genome shotgun (WGS) entry which is preliminary data.</text>
</comment>
<accession>A0ABV8DC66</accession>
<dbReference type="EMBL" id="JBHSAJ010000045">
    <property type="protein sequence ID" value="MFC3935960.1"/>
    <property type="molecule type" value="Genomic_DNA"/>
</dbReference>
<protein>
    <submittedName>
        <fullName evidence="2">Uncharacterized protein</fullName>
    </submittedName>
</protein>
<keyword evidence="3" id="KW-1185">Reference proteome</keyword>
<feature type="transmembrane region" description="Helical" evidence="1">
    <location>
        <begin position="125"/>
        <end position="143"/>
    </location>
</feature>
<keyword evidence="1" id="KW-0472">Membrane</keyword>
<dbReference type="RefSeq" id="WP_156358887.1">
    <property type="nucleotide sequence ID" value="NZ_JAMXAX010000101.1"/>
</dbReference>
<evidence type="ECO:0000313" key="2">
    <source>
        <dbReference type="EMBL" id="MFC3935960.1"/>
    </source>
</evidence>
<keyword evidence="1" id="KW-0812">Transmembrane</keyword>
<evidence type="ECO:0000256" key="1">
    <source>
        <dbReference type="SAM" id="Phobius"/>
    </source>
</evidence>
<keyword evidence="1" id="KW-1133">Transmembrane helix</keyword>
<organism evidence="2 3">
    <name type="scientific">Acidovorax facilis</name>
    <dbReference type="NCBI Taxonomy" id="12917"/>
    <lineage>
        <taxon>Bacteria</taxon>
        <taxon>Pseudomonadati</taxon>
        <taxon>Pseudomonadota</taxon>
        <taxon>Betaproteobacteria</taxon>
        <taxon>Burkholderiales</taxon>
        <taxon>Comamonadaceae</taxon>
        <taxon>Acidovorax</taxon>
    </lineage>
</organism>
<dbReference type="Proteomes" id="UP001595693">
    <property type="component" value="Unassembled WGS sequence"/>
</dbReference>
<evidence type="ECO:0000313" key="3">
    <source>
        <dbReference type="Proteomes" id="UP001595693"/>
    </source>
</evidence>
<proteinExistence type="predicted"/>
<name>A0ABV8DC66_9BURK</name>
<sequence length="147" mass="16012">METLTRFQKAQSHLFTGGFFFGRARISPLFYAMSGVAVVHRPGDTDELLCWLLAPIGFTEGDGACVPGGKSMNWFLSDTKTHGVAITLVASKRRDATMNTPSNSSSVHQGFVDTDPELGLYDIRIFWLAALAAIVAVLAVAYFKMGY</sequence>
<reference evidence="3" key="1">
    <citation type="journal article" date="2019" name="Int. J. Syst. Evol. Microbiol.">
        <title>The Global Catalogue of Microorganisms (GCM) 10K type strain sequencing project: providing services to taxonomists for standard genome sequencing and annotation.</title>
        <authorList>
            <consortium name="The Broad Institute Genomics Platform"/>
            <consortium name="The Broad Institute Genome Sequencing Center for Infectious Disease"/>
            <person name="Wu L."/>
            <person name="Ma J."/>
        </authorList>
    </citation>
    <scope>NUCLEOTIDE SEQUENCE [LARGE SCALE GENOMIC DNA]</scope>
    <source>
        <strain evidence="3">CCUG 2113</strain>
    </source>
</reference>
<gene>
    <name evidence="2" type="ORF">ACFOW3_15205</name>
</gene>